<dbReference type="GO" id="GO:0055085">
    <property type="term" value="P:transmembrane transport"/>
    <property type="evidence" value="ECO:0007669"/>
    <property type="project" value="InterPro"/>
</dbReference>
<dbReference type="InterPro" id="IPR050809">
    <property type="entry name" value="UgpAE/MalFG_permease"/>
</dbReference>
<dbReference type="EMBL" id="JACHJQ010000009">
    <property type="protein sequence ID" value="MBB4911183.1"/>
    <property type="molecule type" value="Genomic_DNA"/>
</dbReference>
<evidence type="ECO:0000313" key="11">
    <source>
        <dbReference type="Proteomes" id="UP000520767"/>
    </source>
</evidence>
<dbReference type="InterPro" id="IPR035906">
    <property type="entry name" value="MetI-like_sf"/>
</dbReference>
<keyword evidence="5 7" id="KW-1133">Transmembrane helix</keyword>
<comment type="subcellular location">
    <subcellularLocation>
        <location evidence="1 7">Cell membrane</location>
        <topology evidence="1 7">Multi-pass membrane protein</topology>
    </subcellularLocation>
</comment>
<evidence type="ECO:0000256" key="7">
    <source>
        <dbReference type="RuleBase" id="RU363032"/>
    </source>
</evidence>
<feature type="transmembrane region" description="Helical" evidence="7">
    <location>
        <begin position="290"/>
        <end position="314"/>
    </location>
</feature>
<proteinExistence type="inferred from homology"/>
<evidence type="ECO:0000256" key="2">
    <source>
        <dbReference type="ARBA" id="ARBA00022448"/>
    </source>
</evidence>
<dbReference type="Proteomes" id="UP000520767">
    <property type="component" value="Unassembled WGS sequence"/>
</dbReference>
<dbReference type="PANTHER" id="PTHR43227">
    <property type="entry name" value="BLL4140 PROTEIN"/>
    <property type="match status" value="1"/>
</dbReference>
<dbReference type="Pfam" id="PF00528">
    <property type="entry name" value="BPD_transp_1"/>
    <property type="match status" value="1"/>
</dbReference>
<keyword evidence="2 7" id="KW-0813">Transport</keyword>
<evidence type="ECO:0000256" key="4">
    <source>
        <dbReference type="ARBA" id="ARBA00022692"/>
    </source>
</evidence>
<dbReference type="PROSITE" id="PS50928">
    <property type="entry name" value="ABC_TM1"/>
    <property type="match status" value="1"/>
</dbReference>
<feature type="region of interest" description="Disordered" evidence="8">
    <location>
        <begin position="1"/>
        <end position="29"/>
    </location>
</feature>
<feature type="transmembrane region" description="Helical" evidence="7">
    <location>
        <begin position="247"/>
        <end position="270"/>
    </location>
</feature>
<dbReference type="PANTHER" id="PTHR43227:SF8">
    <property type="entry name" value="DIACETYLCHITOBIOSE UPTAKE SYSTEM PERMEASE PROTEIN DASB"/>
    <property type="match status" value="1"/>
</dbReference>
<comment type="similarity">
    <text evidence="7">Belongs to the binding-protein-dependent transport system permease family.</text>
</comment>
<dbReference type="AlphaFoldDB" id="A0A7W7QD20"/>
<dbReference type="Gene3D" id="1.10.3720.10">
    <property type="entry name" value="MetI-like"/>
    <property type="match status" value="1"/>
</dbReference>
<keyword evidence="4 7" id="KW-0812">Transmembrane</keyword>
<reference evidence="10 11" key="1">
    <citation type="submission" date="2020-08" db="EMBL/GenBank/DDBJ databases">
        <title>Genomic Encyclopedia of Type Strains, Phase III (KMG-III): the genomes of soil and plant-associated and newly described type strains.</title>
        <authorList>
            <person name="Whitman W."/>
        </authorList>
    </citation>
    <scope>NUCLEOTIDE SEQUENCE [LARGE SCALE GENOMIC DNA]</scope>
    <source>
        <strain evidence="10 11">CECT 8960</strain>
    </source>
</reference>
<gene>
    <name evidence="10" type="ORF">FHR82_007443</name>
</gene>
<evidence type="ECO:0000256" key="1">
    <source>
        <dbReference type="ARBA" id="ARBA00004651"/>
    </source>
</evidence>
<dbReference type="SUPFAM" id="SSF161098">
    <property type="entry name" value="MetI-like"/>
    <property type="match status" value="1"/>
</dbReference>
<keyword evidence="11" id="KW-1185">Reference proteome</keyword>
<keyword evidence="3" id="KW-1003">Cell membrane</keyword>
<feature type="transmembrane region" description="Helical" evidence="7">
    <location>
        <begin position="191"/>
        <end position="214"/>
    </location>
</feature>
<evidence type="ECO:0000256" key="3">
    <source>
        <dbReference type="ARBA" id="ARBA00022475"/>
    </source>
</evidence>
<dbReference type="CDD" id="cd06261">
    <property type="entry name" value="TM_PBP2"/>
    <property type="match status" value="1"/>
</dbReference>
<dbReference type="RefSeq" id="WP_184815212.1">
    <property type="nucleotide sequence ID" value="NZ_JACHJQ010000009.1"/>
</dbReference>
<feature type="transmembrane region" description="Helical" evidence="7">
    <location>
        <begin position="38"/>
        <end position="59"/>
    </location>
</feature>
<organism evidence="10 11">
    <name type="scientific">Actinophytocola algeriensis</name>
    <dbReference type="NCBI Taxonomy" id="1768010"/>
    <lineage>
        <taxon>Bacteria</taxon>
        <taxon>Bacillati</taxon>
        <taxon>Actinomycetota</taxon>
        <taxon>Actinomycetes</taxon>
        <taxon>Pseudonocardiales</taxon>
        <taxon>Pseudonocardiaceae</taxon>
    </lineage>
</organism>
<sequence length="329" mass="35737">MATIHNTIRTDTVPAGTSPPAPARASGRKRAGLGEKTIPYLLLAPAVLVMLVLLAWPALQVIGISFRKLDLGELVRGEVVWVGVTNYTEVLSDPEFWTITLRTVLFTAAVVAGTVVAGLLIAVLMRHLTGPVKVFVQVTLVLAWATPILATTTVFQWIFDQQYGILNKTLVKLGFDSFQGYSWFSSGTSTLTVIGMLILWQAVPFVCFTIYAGLLQAPKELYEAAAMDGASAWQTFSTVSWPTIRPLVTLATFLSVIWDFKVFAQVWAIRGGGPDGESTTLPVLLYLRGIAGRHFGVASAVAVLMILVLVVLTARYLQLLLRTREGDVS</sequence>
<evidence type="ECO:0000313" key="10">
    <source>
        <dbReference type="EMBL" id="MBB4911183.1"/>
    </source>
</evidence>
<feature type="transmembrane region" description="Helical" evidence="7">
    <location>
        <begin position="99"/>
        <end position="122"/>
    </location>
</feature>
<keyword evidence="6 7" id="KW-0472">Membrane</keyword>
<dbReference type="GO" id="GO:0005886">
    <property type="term" value="C:plasma membrane"/>
    <property type="evidence" value="ECO:0007669"/>
    <property type="project" value="UniProtKB-SubCell"/>
</dbReference>
<feature type="domain" description="ABC transmembrane type-1" evidence="9">
    <location>
        <begin position="100"/>
        <end position="316"/>
    </location>
</feature>
<evidence type="ECO:0000256" key="5">
    <source>
        <dbReference type="ARBA" id="ARBA00022989"/>
    </source>
</evidence>
<feature type="compositionally biased region" description="Polar residues" evidence="8">
    <location>
        <begin position="1"/>
        <end position="10"/>
    </location>
</feature>
<evidence type="ECO:0000259" key="9">
    <source>
        <dbReference type="PROSITE" id="PS50928"/>
    </source>
</evidence>
<evidence type="ECO:0000256" key="8">
    <source>
        <dbReference type="SAM" id="MobiDB-lite"/>
    </source>
</evidence>
<accession>A0A7W7QD20</accession>
<evidence type="ECO:0000256" key="6">
    <source>
        <dbReference type="ARBA" id="ARBA00023136"/>
    </source>
</evidence>
<comment type="caution">
    <text evidence="10">The sequence shown here is derived from an EMBL/GenBank/DDBJ whole genome shotgun (WGS) entry which is preliminary data.</text>
</comment>
<name>A0A7W7QD20_9PSEU</name>
<feature type="transmembrane region" description="Helical" evidence="7">
    <location>
        <begin position="134"/>
        <end position="159"/>
    </location>
</feature>
<dbReference type="InterPro" id="IPR000515">
    <property type="entry name" value="MetI-like"/>
</dbReference>
<protein>
    <submittedName>
        <fullName evidence="10">N,N'-diacetylchitobiose transport system permease protein</fullName>
    </submittedName>
</protein>